<evidence type="ECO:0000256" key="10">
    <source>
        <dbReference type="SAM" id="Phobius"/>
    </source>
</evidence>
<dbReference type="Pfam" id="PF02553">
    <property type="entry name" value="CbiN"/>
    <property type="match status" value="1"/>
</dbReference>
<dbReference type="OrthoDB" id="1447652at2"/>
<evidence type="ECO:0000256" key="2">
    <source>
        <dbReference type="ARBA" id="ARBA00022448"/>
    </source>
</evidence>
<feature type="transmembrane region" description="Helical" evidence="10">
    <location>
        <begin position="68"/>
        <end position="86"/>
    </location>
</feature>
<sequence>MKNRKIINITIIAVALGLIAMQFFLADIVSNFAGTDDQTVGIINELAPNYKPWAESIWEPSGECGETLLFAFQTTLGLSVIAFYFIQRNSKQKA</sequence>
<evidence type="ECO:0000256" key="6">
    <source>
        <dbReference type="ARBA" id="ARBA00022989"/>
    </source>
</evidence>
<dbReference type="EMBL" id="FZNT01000004">
    <property type="protein sequence ID" value="SNR51473.1"/>
    <property type="molecule type" value="Genomic_DNA"/>
</dbReference>
<keyword evidence="3" id="KW-1003">Cell membrane</keyword>
<keyword evidence="9" id="KW-0170">Cobalt</keyword>
<keyword evidence="2" id="KW-0813">Transport</keyword>
<dbReference type="AlphaFoldDB" id="A0A238WYG7"/>
<evidence type="ECO:0000256" key="1">
    <source>
        <dbReference type="ARBA" id="ARBA00022426"/>
    </source>
</evidence>
<dbReference type="PANTHER" id="PTHR38662">
    <property type="entry name" value="COBALT TRANSPORT PROTEIN CBIN"/>
    <property type="match status" value="1"/>
</dbReference>
<gene>
    <name evidence="11" type="ORF">SAMN06265371_104181</name>
</gene>
<evidence type="ECO:0000256" key="8">
    <source>
        <dbReference type="ARBA" id="ARBA00023136"/>
    </source>
</evidence>
<proteinExistence type="predicted"/>
<keyword evidence="8 10" id="KW-0472">Membrane</keyword>
<dbReference type="RefSeq" id="WP_089381294.1">
    <property type="nucleotide sequence ID" value="NZ_FZNT01000004.1"/>
</dbReference>
<protein>
    <submittedName>
        <fullName evidence="11">Cobalt/nickel transport protein</fullName>
    </submittedName>
</protein>
<keyword evidence="5 10" id="KW-0812">Transmembrane</keyword>
<keyword evidence="7" id="KW-0406">Ion transport</keyword>
<feature type="transmembrane region" description="Helical" evidence="10">
    <location>
        <begin position="7"/>
        <end position="25"/>
    </location>
</feature>
<evidence type="ECO:0000256" key="9">
    <source>
        <dbReference type="ARBA" id="ARBA00023285"/>
    </source>
</evidence>
<keyword evidence="6 10" id="KW-1133">Transmembrane helix</keyword>
<keyword evidence="4" id="KW-0169">Cobalamin biosynthesis</keyword>
<organism evidence="11 12">
    <name type="scientific">Lutibacter agarilyticus</name>
    <dbReference type="NCBI Taxonomy" id="1109740"/>
    <lineage>
        <taxon>Bacteria</taxon>
        <taxon>Pseudomonadati</taxon>
        <taxon>Bacteroidota</taxon>
        <taxon>Flavobacteriia</taxon>
        <taxon>Flavobacteriales</taxon>
        <taxon>Flavobacteriaceae</taxon>
        <taxon>Lutibacter</taxon>
    </lineage>
</organism>
<evidence type="ECO:0000256" key="3">
    <source>
        <dbReference type="ARBA" id="ARBA00022475"/>
    </source>
</evidence>
<dbReference type="GO" id="GO:0009236">
    <property type="term" value="P:cobalamin biosynthetic process"/>
    <property type="evidence" value="ECO:0007669"/>
    <property type="project" value="UniProtKB-KW"/>
</dbReference>
<evidence type="ECO:0000256" key="5">
    <source>
        <dbReference type="ARBA" id="ARBA00022692"/>
    </source>
</evidence>
<reference evidence="11 12" key="1">
    <citation type="submission" date="2017-06" db="EMBL/GenBank/DDBJ databases">
        <authorList>
            <person name="Kim H.J."/>
            <person name="Triplett B.A."/>
        </authorList>
    </citation>
    <scope>NUCLEOTIDE SEQUENCE [LARGE SCALE GENOMIC DNA]</scope>
    <source>
        <strain evidence="11 12">DSM 29150</strain>
    </source>
</reference>
<dbReference type="PANTHER" id="PTHR38662:SF1">
    <property type="entry name" value="COBALT TRANSPORT PROTEIN CBIN"/>
    <property type="match status" value="1"/>
</dbReference>
<evidence type="ECO:0000313" key="12">
    <source>
        <dbReference type="Proteomes" id="UP000198384"/>
    </source>
</evidence>
<dbReference type="InterPro" id="IPR003705">
    <property type="entry name" value="CbiN"/>
</dbReference>
<dbReference type="Proteomes" id="UP000198384">
    <property type="component" value="Unassembled WGS sequence"/>
</dbReference>
<dbReference type="GO" id="GO:0016020">
    <property type="term" value="C:membrane"/>
    <property type="evidence" value="ECO:0007669"/>
    <property type="project" value="InterPro"/>
</dbReference>
<evidence type="ECO:0000256" key="4">
    <source>
        <dbReference type="ARBA" id="ARBA00022573"/>
    </source>
</evidence>
<dbReference type="GO" id="GO:0015087">
    <property type="term" value="F:cobalt ion transmembrane transporter activity"/>
    <property type="evidence" value="ECO:0007669"/>
    <property type="project" value="InterPro"/>
</dbReference>
<keyword evidence="1" id="KW-0171">Cobalt transport</keyword>
<accession>A0A238WYG7</accession>
<evidence type="ECO:0000256" key="7">
    <source>
        <dbReference type="ARBA" id="ARBA00023065"/>
    </source>
</evidence>
<keyword evidence="12" id="KW-1185">Reference proteome</keyword>
<evidence type="ECO:0000313" key="11">
    <source>
        <dbReference type="EMBL" id="SNR51473.1"/>
    </source>
</evidence>
<name>A0A238WYG7_9FLAO</name>